<comment type="cofactor">
    <cofactor evidence="1">
        <name>pyridoxal 5'-phosphate</name>
        <dbReference type="ChEBI" id="CHEBI:597326"/>
    </cofactor>
</comment>
<evidence type="ECO:0000256" key="10">
    <source>
        <dbReference type="ARBA" id="ARBA00042891"/>
    </source>
</evidence>
<evidence type="ECO:0000256" key="1">
    <source>
        <dbReference type="ARBA" id="ARBA00001933"/>
    </source>
</evidence>
<dbReference type="GO" id="GO:0005739">
    <property type="term" value="C:mitochondrion"/>
    <property type="evidence" value="ECO:0007669"/>
    <property type="project" value="TreeGrafter"/>
</dbReference>
<evidence type="ECO:0000256" key="6">
    <source>
        <dbReference type="ARBA" id="ARBA00040891"/>
    </source>
</evidence>
<evidence type="ECO:0000256" key="2">
    <source>
        <dbReference type="ARBA" id="ARBA00011738"/>
    </source>
</evidence>
<dbReference type="PANTHER" id="PTHR11879:SF22">
    <property type="entry name" value="ASPARTATE AMINOTRANSFERASE, MITOCHONDRIAL"/>
    <property type="match status" value="1"/>
</dbReference>
<dbReference type="SUPFAM" id="SSF53383">
    <property type="entry name" value="PLP-dependent transferases"/>
    <property type="match status" value="1"/>
</dbReference>
<dbReference type="InterPro" id="IPR000796">
    <property type="entry name" value="Asp_trans"/>
</dbReference>
<protein>
    <recommendedName>
        <fullName evidence="6">Aspartate aminotransferase, mitochondrial</fullName>
    </recommendedName>
    <alternativeName>
        <fullName evidence="7">Kynurenine aminotransferase 4</fullName>
    </alternativeName>
    <alternativeName>
        <fullName evidence="10">Kynurenine aminotransferase IV</fullName>
    </alternativeName>
    <alternativeName>
        <fullName evidence="9">Kynurenine--oxoglutarate transaminase 4</fullName>
    </alternativeName>
    <alternativeName>
        <fullName evidence="8">Kynurenine--oxoglutarate transaminase IV</fullName>
    </alternativeName>
</protein>
<evidence type="ECO:0000256" key="9">
    <source>
        <dbReference type="ARBA" id="ARBA00042867"/>
    </source>
</evidence>
<evidence type="ECO:0000256" key="8">
    <source>
        <dbReference type="ARBA" id="ARBA00041746"/>
    </source>
</evidence>
<keyword evidence="3 12" id="KW-0032">Aminotransferase</keyword>
<evidence type="ECO:0000256" key="11">
    <source>
        <dbReference type="SAM" id="MobiDB-lite"/>
    </source>
</evidence>
<accession>A0A6B2G4P8</accession>
<reference evidence="12" key="1">
    <citation type="submission" date="2018-11" db="EMBL/GenBank/DDBJ databases">
        <title>Myxobolus squamalis genome and transcriptome.</title>
        <authorList>
            <person name="Yahalomi D."/>
            <person name="Atkinson S.D."/>
            <person name="Neuhof M."/>
            <person name="Chang E.S."/>
            <person name="Philippe H."/>
            <person name="Cartwright P."/>
            <person name="Bartholomew J.L."/>
            <person name="Huchon D."/>
        </authorList>
    </citation>
    <scope>NUCLEOTIDE SEQUENCE</scope>
    <source>
        <strain evidence="12">71B08</strain>
        <tissue evidence="12">Whole</tissue>
    </source>
</reference>
<dbReference type="InterPro" id="IPR015422">
    <property type="entry name" value="PyrdxlP-dep_Trfase_small"/>
</dbReference>
<feature type="compositionally biased region" description="Polar residues" evidence="11">
    <location>
        <begin position="1"/>
        <end position="14"/>
    </location>
</feature>
<comment type="subunit">
    <text evidence="2">Homodimer.</text>
</comment>
<dbReference type="EMBL" id="GHBR01005428">
    <property type="protein sequence ID" value="NDJ98462.1"/>
    <property type="molecule type" value="Transcribed_RNA"/>
</dbReference>
<dbReference type="GO" id="GO:0006520">
    <property type="term" value="P:amino acid metabolic process"/>
    <property type="evidence" value="ECO:0007669"/>
    <property type="project" value="InterPro"/>
</dbReference>
<organism evidence="12">
    <name type="scientific">Myxobolus squamalis</name>
    <name type="common">Myxosporean</name>
    <dbReference type="NCBI Taxonomy" id="59785"/>
    <lineage>
        <taxon>Eukaryota</taxon>
        <taxon>Metazoa</taxon>
        <taxon>Cnidaria</taxon>
        <taxon>Myxozoa</taxon>
        <taxon>Myxosporea</taxon>
        <taxon>Bivalvulida</taxon>
        <taxon>Platysporina</taxon>
        <taxon>Myxobolidae</taxon>
        <taxon>Myxobolus</taxon>
    </lineage>
</organism>
<dbReference type="GO" id="GO:0004069">
    <property type="term" value="F:L-aspartate:2-oxoglutarate aminotransferase activity"/>
    <property type="evidence" value="ECO:0007669"/>
    <property type="project" value="UniProtKB-EC"/>
</dbReference>
<evidence type="ECO:0000313" key="12">
    <source>
        <dbReference type="EMBL" id="NDJ98462.1"/>
    </source>
</evidence>
<evidence type="ECO:0000256" key="4">
    <source>
        <dbReference type="ARBA" id="ARBA00022679"/>
    </source>
</evidence>
<proteinExistence type="predicted"/>
<evidence type="ECO:0000256" key="7">
    <source>
        <dbReference type="ARBA" id="ARBA00041257"/>
    </source>
</evidence>
<evidence type="ECO:0000256" key="5">
    <source>
        <dbReference type="ARBA" id="ARBA00022898"/>
    </source>
</evidence>
<sequence>MSYNEPSRPLSNITSKEKKDFSEKTVKTLLLIEETINEDQIFWSYWRFLGCKNTPKVGLTIGVYRDQNGQSYVLDVVKKVEQEIANEPHPNKDYLKMSGLESFVTGALKLLFGADCDDIQTGLVN</sequence>
<dbReference type="PANTHER" id="PTHR11879">
    <property type="entry name" value="ASPARTATE AMINOTRANSFERASE"/>
    <property type="match status" value="1"/>
</dbReference>
<name>A0A6B2G4P8_MYXSQ</name>
<dbReference type="Gene3D" id="3.90.1150.10">
    <property type="entry name" value="Aspartate Aminotransferase, domain 1"/>
    <property type="match status" value="1"/>
</dbReference>
<keyword evidence="5" id="KW-0663">Pyridoxal phosphate</keyword>
<dbReference type="InterPro" id="IPR015424">
    <property type="entry name" value="PyrdxlP-dep_Trfase"/>
</dbReference>
<keyword evidence="4 12" id="KW-0808">Transferase</keyword>
<feature type="region of interest" description="Disordered" evidence="11">
    <location>
        <begin position="1"/>
        <end position="20"/>
    </location>
</feature>
<dbReference type="AlphaFoldDB" id="A0A6B2G4P8"/>
<evidence type="ECO:0000256" key="3">
    <source>
        <dbReference type="ARBA" id="ARBA00022576"/>
    </source>
</evidence>